<dbReference type="AlphaFoldDB" id="A0AAV2IBN5"/>
<name>A0AAV2IBN5_LYMST</name>
<dbReference type="PANTHER" id="PTHR10928">
    <property type="entry name" value="SUPPRESSOR OF FUSED"/>
    <property type="match status" value="1"/>
</dbReference>
<dbReference type="EMBL" id="CAXITT010000476">
    <property type="protein sequence ID" value="CAL1542233.1"/>
    <property type="molecule type" value="Genomic_DNA"/>
</dbReference>
<dbReference type="PIRSF" id="PIRSF011844">
    <property type="entry name" value="Suppressor_of_fused_protein"/>
    <property type="match status" value="1"/>
</dbReference>
<protein>
    <recommendedName>
        <fullName evidence="1">Suppressor of fused-like domain-containing protein</fullName>
    </recommendedName>
</protein>
<sequence>PLDFIKVFLNTGKNDYGASPHSHWHYITYGFSDLHGDGRVHDFSGRGQPSGYGFELTFRLKKEEDEKNPPYWPVMLLNDLSLYVFNTDTALSAFDHIPWYESLDEVTKYKPTNPDIIPCPSNSAINHMIIVQEPQIPDLDTPNGTVHFLQVVGVLSEEFRYARSWKACGIIGELLKHPQVGPLMLTDMRRKVSVFDLNPRLVVDILKRIESEGSVLGRVITHISWREIKEEDDTGLAKDVENLKIDDTHEYYNMKSVHLEFDASSGELLPLMVK</sequence>
<evidence type="ECO:0000313" key="2">
    <source>
        <dbReference type="EMBL" id="CAL1542233.1"/>
    </source>
</evidence>
<dbReference type="InterPro" id="IPR016591">
    <property type="entry name" value="Suppressor_of_fused_euk"/>
</dbReference>
<dbReference type="Pfam" id="PF05076">
    <property type="entry name" value="SUFU"/>
    <property type="match status" value="1"/>
</dbReference>
<dbReference type="InterPro" id="IPR037181">
    <property type="entry name" value="SUFU_N"/>
</dbReference>
<feature type="domain" description="Suppressor of fused-like" evidence="1">
    <location>
        <begin position="20"/>
        <end position="191"/>
    </location>
</feature>
<evidence type="ECO:0000259" key="1">
    <source>
        <dbReference type="Pfam" id="PF05076"/>
    </source>
</evidence>
<dbReference type="SUPFAM" id="SSF103359">
    <property type="entry name" value="Suppressor of Fused, N-terminal domain"/>
    <property type="match status" value="1"/>
</dbReference>
<proteinExistence type="predicted"/>
<dbReference type="GO" id="GO:0005737">
    <property type="term" value="C:cytoplasm"/>
    <property type="evidence" value="ECO:0007669"/>
    <property type="project" value="TreeGrafter"/>
</dbReference>
<dbReference type="PANTHER" id="PTHR10928:SF2">
    <property type="entry name" value="SUPPRESSOR OF FUSED HOMOLOG"/>
    <property type="match status" value="1"/>
</dbReference>
<keyword evidence="3" id="KW-1185">Reference proteome</keyword>
<feature type="non-terminal residue" evidence="2">
    <location>
        <position position="1"/>
    </location>
</feature>
<dbReference type="InterPro" id="IPR007768">
    <property type="entry name" value="Suppressor_of_fused"/>
</dbReference>
<evidence type="ECO:0000313" key="3">
    <source>
        <dbReference type="Proteomes" id="UP001497497"/>
    </source>
</evidence>
<comment type="caution">
    <text evidence="2">The sequence shown here is derived from an EMBL/GenBank/DDBJ whole genome shotgun (WGS) entry which is preliminary data.</text>
</comment>
<dbReference type="Proteomes" id="UP001497497">
    <property type="component" value="Unassembled WGS sequence"/>
</dbReference>
<organism evidence="2 3">
    <name type="scientific">Lymnaea stagnalis</name>
    <name type="common">Great pond snail</name>
    <name type="synonym">Helix stagnalis</name>
    <dbReference type="NCBI Taxonomy" id="6523"/>
    <lineage>
        <taxon>Eukaryota</taxon>
        <taxon>Metazoa</taxon>
        <taxon>Spiralia</taxon>
        <taxon>Lophotrochozoa</taxon>
        <taxon>Mollusca</taxon>
        <taxon>Gastropoda</taxon>
        <taxon>Heterobranchia</taxon>
        <taxon>Euthyneura</taxon>
        <taxon>Panpulmonata</taxon>
        <taxon>Hygrophila</taxon>
        <taxon>Lymnaeoidea</taxon>
        <taxon>Lymnaeidae</taxon>
        <taxon>Lymnaea</taxon>
    </lineage>
</organism>
<accession>A0AAV2IBN5</accession>
<gene>
    <name evidence="2" type="ORF">GSLYS_00015831001</name>
</gene>
<dbReference type="InterPro" id="IPR020941">
    <property type="entry name" value="SUFU-like_domain"/>
</dbReference>
<dbReference type="GO" id="GO:0005634">
    <property type="term" value="C:nucleus"/>
    <property type="evidence" value="ECO:0007669"/>
    <property type="project" value="TreeGrafter"/>
</dbReference>
<reference evidence="2 3" key="1">
    <citation type="submission" date="2024-04" db="EMBL/GenBank/DDBJ databases">
        <authorList>
            <consortium name="Genoscope - CEA"/>
            <person name="William W."/>
        </authorList>
    </citation>
    <scope>NUCLEOTIDE SEQUENCE [LARGE SCALE GENOMIC DNA]</scope>
</reference>